<sequence length="198" mass="21081">MGVRREASRRRCKHRDSPPRNGHVAGVDKGTGTESDSSQKTPQPSAQAVVENPRPVRRRCLSFCLCTCSSVVCTLQPWAASPPPDPPVGGPGRSGLAGKLAAWREYPGTPGFGTDGIEGQFLPCPVDCPSASPGHRGRITTGHKAVVIPRINLGDCRGGFSPEARPSFCRRSAGLASPFRPIALPHISIQLCWQLGKQ</sequence>
<keyword evidence="3" id="KW-1185">Reference proteome</keyword>
<dbReference type="EMBL" id="JAGSXJ010000010">
    <property type="protein sequence ID" value="KAH6687819.1"/>
    <property type="molecule type" value="Genomic_DNA"/>
</dbReference>
<feature type="compositionally biased region" description="Polar residues" evidence="1">
    <location>
        <begin position="32"/>
        <end position="46"/>
    </location>
</feature>
<evidence type="ECO:0000256" key="1">
    <source>
        <dbReference type="SAM" id="MobiDB-lite"/>
    </source>
</evidence>
<comment type="caution">
    <text evidence="2">The sequence shown here is derived from an EMBL/GenBank/DDBJ whole genome shotgun (WGS) entry which is preliminary data.</text>
</comment>
<protein>
    <submittedName>
        <fullName evidence="2">Uncharacterized protein</fullName>
    </submittedName>
</protein>
<name>A0A9P8VCQ4_9PEZI</name>
<dbReference type="Proteomes" id="UP000770015">
    <property type="component" value="Unassembled WGS sequence"/>
</dbReference>
<feature type="region of interest" description="Disordered" evidence="1">
    <location>
        <begin position="1"/>
        <end position="51"/>
    </location>
</feature>
<evidence type="ECO:0000313" key="2">
    <source>
        <dbReference type="EMBL" id="KAH6687819.1"/>
    </source>
</evidence>
<evidence type="ECO:0000313" key="3">
    <source>
        <dbReference type="Proteomes" id="UP000770015"/>
    </source>
</evidence>
<dbReference type="AlphaFoldDB" id="A0A9P8VCQ4"/>
<proteinExistence type="predicted"/>
<organism evidence="2 3">
    <name type="scientific">Plectosphaerella plurivora</name>
    <dbReference type="NCBI Taxonomy" id="936078"/>
    <lineage>
        <taxon>Eukaryota</taxon>
        <taxon>Fungi</taxon>
        <taxon>Dikarya</taxon>
        <taxon>Ascomycota</taxon>
        <taxon>Pezizomycotina</taxon>
        <taxon>Sordariomycetes</taxon>
        <taxon>Hypocreomycetidae</taxon>
        <taxon>Glomerellales</taxon>
        <taxon>Plectosphaerellaceae</taxon>
        <taxon>Plectosphaerella</taxon>
    </lineage>
</organism>
<gene>
    <name evidence="2" type="ORF">F5X68DRAFT_6736</name>
</gene>
<accession>A0A9P8VCQ4</accession>
<reference evidence="2" key="1">
    <citation type="journal article" date="2021" name="Nat. Commun.">
        <title>Genetic determinants of endophytism in the Arabidopsis root mycobiome.</title>
        <authorList>
            <person name="Mesny F."/>
            <person name="Miyauchi S."/>
            <person name="Thiergart T."/>
            <person name="Pickel B."/>
            <person name="Atanasova L."/>
            <person name="Karlsson M."/>
            <person name="Huettel B."/>
            <person name="Barry K.W."/>
            <person name="Haridas S."/>
            <person name="Chen C."/>
            <person name="Bauer D."/>
            <person name="Andreopoulos W."/>
            <person name="Pangilinan J."/>
            <person name="LaButti K."/>
            <person name="Riley R."/>
            <person name="Lipzen A."/>
            <person name="Clum A."/>
            <person name="Drula E."/>
            <person name="Henrissat B."/>
            <person name="Kohler A."/>
            <person name="Grigoriev I.V."/>
            <person name="Martin F.M."/>
            <person name="Hacquard S."/>
        </authorList>
    </citation>
    <scope>NUCLEOTIDE SEQUENCE</scope>
    <source>
        <strain evidence="2">MPI-SDFR-AT-0117</strain>
    </source>
</reference>